<keyword evidence="16" id="KW-1185">Reference proteome</keyword>
<evidence type="ECO:0000256" key="11">
    <source>
        <dbReference type="ARBA" id="ARBA00032707"/>
    </source>
</evidence>
<evidence type="ECO:0000313" key="15">
    <source>
        <dbReference type="EMBL" id="QEK37790.1"/>
    </source>
</evidence>
<keyword evidence="10" id="KW-0046">Antibiotic resistance</keyword>
<feature type="transmembrane region" description="Helical" evidence="14">
    <location>
        <begin position="84"/>
        <end position="103"/>
    </location>
</feature>
<evidence type="ECO:0000256" key="7">
    <source>
        <dbReference type="ARBA" id="ARBA00022801"/>
    </source>
</evidence>
<keyword evidence="9 14" id="KW-0472">Membrane</keyword>
<evidence type="ECO:0000256" key="13">
    <source>
        <dbReference type="ARBA" id="ARBA00047594"/>
    </source>
</evidence>
<feature type="transmembrane region" description="Helical" evidence="14">
    <location>
        <begin position="181"/>
        <end position="200"/>
    </location>
</feature>
<dbReference type="PANTHER" id="PTHR30622:SF4">
    <property type="entry name" value="UNDECAPRENYL-DIPHOSPHATASE"/>
    <property type="match status" value="1"/>
</dbReference>
<feature type="transmembrane region" description="Helical" evidence="14">
    <location>
        <begin position="158"/>
        <end position="175"/>
    </location>
</feature>
<dbReference type="EC" id="3.6.1.27" evidence="3"/>
<keyword evidence="6 14" id="KW-0812">Transmembrane</keyword>
<keyword evidence="7" id="KW-0378">Hydrolase</keyword>
<dbReference type="Pfam" id="PF02673">
    <property type="entry name" value="BacA"/>
    <property type="match status" value="1"/>
</dbReference>
<comment type="catalytic activity">
    <reaction evidence="13">
        <text>di-trans,octa-cis-undecaprenyl diphosphate + H2O = di-trans,octa-cis-undecaprenyl phosphate + phosphate + H(+)</text>
        <dbReference type="Rhea" id="RHEA:28094"/>
        <dbReference type="ChEBI" id="CHEBI:15377"/>
        <dbReference type="ChEBI" id="CHEBI:15378"/>
        <dbReference type="ChEBI" id="CHEBI:43474"/>
        <dbReference type="ChEBI" id="CHEBI:58405"/>
        <dbReference type="ChEBI" id="CHEBI:60392"/>
        <dbReference type="EC" id="3.6.1.27"/>
    </reaction>
</comment>
<dbReference type="KEGG" id="cip:FZC35_00055"/>
<dbReference type="GO" id="GO:0050380">
    <property type="term" value="F:undecaprenyl-diphosphatase activity"/>
    <property type="evidence" value="ECO:0007669"/>
    <property type="project" value="UniProtKB-EC"/>
</dbReference>
<evidence type="ECO:0000256" key="8">
    <source>
        <dbReference type="ARBA" id="ARBA00022989"/>
    </source>
</evidence>
<evidence type="ECO:0000256" key="10">
    <source>
        <dbReference type="ARBA" id="ARBA00023251"/>
    </source>
</evidence>
<keyword evidence="5" id="KW-1003">Cell membrane</keyword>
<evidence type="ECO:0000256" key="3">
    <source>
        <dbReference type="ARBA" id="ARBA00012374"/>
    </source>
</evidence>
<dbReference type="GO" id="GO:0046677">
    <property type="term" value="P:response to antibiotic"/>
    <property type="evidence" value="ECO:0007669"/>
    <property type="project" value="UniProtKB-KW"/>
</dbReference>
<evidence type="ECO:0000256" key="2">
    <source>
        <dbReference type="ARBA" id="ARBA00010621"/>
    </source>
</evidence>
<dbReference type="Proteomes" id="UP000325155">
    <property type="component" value="Chromosome"/>
</dbReference>
<dbReference type="AlphaFoldDB" id="A0A5C0UDH8"/>
<dbReference type="OrthoDB" id="9808289at2"/>
<evidence type="ECO:0000256" key="1">
    <source>
        <dbReference type="ARBA" id="ARBA00004651"/>
    </source>
</evidence>
<sequence length="228" mass="26280">MIEYFLHGIFEAFPISSSMHLMLLGYSLDNIAILHGITAIVAIIFFHKTIIKLLVDFFSFGSISWKLFIALMPKLLVGFALRNCYLNYNYFVVILFGLIFFAVDYFRSQNIESINDISYLQSLLVGIISSFSFFPGASSLGTYYTAFRIFKINRKKSLDLSLILNIIPSIGAFLLKYNYIQISIVQFTACTFMYFLSIFLCRKLTKYLFLLGIYRVVMGMLICINIRE</sequence>
<comment type="subcellular location">
    <subcellularLocation>
        <location evidence="1">Cell membrane</location>
        <topology evidence="1">Multi-pass membrane protein</topology>
    </subcellularLocation>
</comment>
<proteinExistence type="inferred from homology"/>
<evidence type="ECO:0000256" key="4">
    <source>
        <dbReference type="ARBA" id="ARBA00021581"/>
    </source>
</evidence>
<evidence type="ECO:0000256" key="9">
    <source>
        <dbReference type="ARBA" id="ARBA00023136"/>
    </source>
</evidence>
<dbReference type="RefSeq" id="WP_148980637.1">
    <property type="nucleotide sequence ID" value="NZ_CP043315.1"/>
</dbReference>
<dbReference type="PANTHER" id="PTHR30622">
    <property type="entry name" value="UNDECAPRENYL-DIPHOSPHATASE"/>
    <property type="match status" value="1"/>
</dbReference>
<feature type="transmembrane region" description="Helical" evidence="14">
    <location>
        <begin position="53"/>
        <end position="72"/>
    </location>
</feature>
<dbReference type="InterPro" id="IPR003824">
    <property type="entry name" value="UppP"/>
</dbReference>
<dbReference type="GO" id="GO:0005886">
    <property type="term" value="C:plasma membrane"/>
    <property type="evidence" value="ECO:0007669"/>
    <property type="project" value="UniProtKB-SubCell"/>
</dbReference>
<gene>
    <name evidence="15" type="ORF">FZC35_00055</name>
</gene>
<name>A0A5C0UDH8_9PROT</name>
<accession>A0A5C0UDH8</accession>
<evidence type="ECO:0000256" key="5">
    <source>
        <dbReference type="ARBA" id="ARBA00022475"/>
    </source>
</evidence>
<evidence type="ECO:0000313" key="16">
    <source>
        <dbReference type="Proteomes" id="UP000325155"/>
    </source>
</evidence>
<feature type="transmembrane region" description="Helical" evidence="14">
    <location>
        <begin position="21"/>
        <end position="47"/>
    </location>
</feature>
<keyword evidence="8 14" id="KW-1133">Transmembrane helix</keyword>
<protein>
    <recommendedName>
        <fullName evidence="4">Undecaprenyl-diphosphatase</fullName>
        <ecNumber evidence="3">3.6.1.27</ecNumber>
    </recommendedName>
    <alternativeName>
        <fullName evidence="12">Bacitracin resistance protein</fullName>
    </alternativeName>
    <alternativeName>
        <fullName evidence="11">Undecaprenyl pyrophosphate phosphatase</fullName>
    </alternativeName>
</protein>
<feature type="transmembrane region" description="Helical" evidence="14">
    <location>
        <begin position="123"/>
        <end position="146"/>
    </location>
</feature>
<evidence type="ECO:0000256" key="12">
    <source>
        <dbReference type="ARBA" id="ARBA00032932"/>
    </source>
</evidence>
<evidence type="ECO:0000256" key="6">
    <source>
        <dbReference type="ARBA" id="ARBA00022692"/>
    </source>
</evidence>
<feature type="transmembrane region" description="Helical" evidence="14">
    <location>
        <begin position="207"/>
        <end position="227"/>
    </location>
</feature>
<evidence type="ECO:0000256" key="14">
    <source>
        <dbReference type="SAM" id="Phobius"/>
    </source>
</evidence>
<dbReference type="EMBL" id="CP043315">
    <property type="protein sequence ID" value="QEK37790.1"/>
    <property type="molecule type" value="Genomic_DNA"/>
</dbReference>
<reference evidence="15 16" key="1">
    <citation type="submission" date="2019-08" db="EMBL/GenBank/DDBJ databases">
        <title>Highly reduced genomes of protist endosymbionts show evolutionary convergence.</title>
        <authorList>
            <person name="George E."/>
            <person name="Husnik F."/>
            <person name="Tashyreva D."/>
            <person name="Prokopchuk G."/>
            <person name="Horak A."/>
            <person name="Kwong W.K."/>
            <person name="Lukes J."/>
            <person name="Keeling P.J."/>
        </authorList>
    </citation>
    <scope>NUCLEOTIDE SEQUENCE [LARGE SCALE GENOMIC DNA]</scope>
    <source>
        <strain evidence="15">1605</strain>
    </source>
</reference>
<organism evidence="15 16">
    <name type="scientific">Candidatus Cytomitobacter indipagum</name>
    <dbReference type="NCBI Taxonomy" id="2601575"/>
    <lineage>
        <taxon>Bacteria</taxon>
        <taxon>Pseudomonadati</taxon>
        <taxon>Pseudomonadota</taxon>
        <taxon>Alphaproteobacteria</taxon>
        <taxon>Holosporales</taxon>
        <taxon>Holosporaceae</taxon>
        <taxon>Candidatus Cytomitobacter</taxon>
    </lineage>
</organism>
<comment type="similarity">
    <text evidence="2">Belongs to the UppP family.</text>
</comment>